<protein>
    <submittedName>
        <fullName evidence="2">Uncharacterized protein</fullName>
    </submittedName>
</protein>
<dbReference type="OrthoDB" id="473580at2"/>
<dbReference type="STRING" id="671072.PL9214290845"/>
<feature type="compositionally biased region" description="Polar residues" evidence="1">
    <location>
        <begin position="42"/>
        <end position="57"/>
    </location>
</feature>
<feature type="compositionally biased region" description="Low complexity" evidence="1">
    <location>
        <begin position="19"/>
        <end position="32"/>
    </location>
</feature>
<dbReference type="RefSeq" id="WP_139294991.1">
    <property type="nucleotide sequence ID" value="NZ_LN889782.1"/>
</dbReference>
<dbReference type="EMBL" id="CZDF01000132">
    <property type="protein sequence ID" value="CUR31254.1"/>
    <property type="molecule type" value="Genomic_DNA"/>
</dbReference>
<name>A0A1J1LGD4_9CYAN</name>
<dbReference type="AlphaFoldDB" id="A0A1J1LGD4"/>
<accession>A0A1J1LGD4</accession>
<feature type="region of interest" description="Disordered" evidence="1">
    <location>
        <begin position="1"/>
        <end position="60"/>
    </location>
</feature>
<keyword evidence="3" id="KW-1185">Reference proteome</keyword>
<organism evidence="2 3">
    <name type="scientific">Planktothrix tepida PCC 9214</name>
    <dbReference type="NCBI Taxonomy" id="671072"/>
    <lineage>
        <taxon>Bacteria</taxon>
        <taxon>Bacillati</taxon>
        <taxon>Cyanobacteriota</taxon>
        <taxon>Cyanophyceae</taxon>
        <taxon>Oscillatoriophycideae</taxon>
        <taxon>Oscillatoriales</taxon>
        <taxon>Microcoleaceae</taxon>
        <taxon>Planktothrix</taxon>
    </lineage>
</organism>
<proteinExistence type="predicted"/>
<reference evidence="3" key="1">
    <citation type="submission" date="2015-10" db="EMBL/GenBank/DDBJ databases">
        <authorList>
            <person name="Regsiter A."/>
            <person name="william w."/>
        </authorList>
    </citation>
    <scope>NUCLEOTIDE SEQUENCE [LARGE SCALE GENOMIC DNA]</scope>
</reference>
<evidence type="ECO:0000256" key="1">
    <source>
        <dbReference type="SAM" id="MobiDB-lite"/>
    </source>
</evidence>
<evidence type="ECO:0000313" key="3">
    <source>
        <dbReference type="Proteomes" id="UP000184315"/>
    </source>
</evidence>
<sequence length="555" mass="61875">MMNPLETGHQPSARKKSQPLKPQAKPGKPQAPSGLQRRQIRRSQQAVLASGKKSSPNALKPLVKRGGQPLWILWKKWIADGVAFTLLLGGSTLIGGCAWFSYQLIVNPDVGIWLNQFLPAWTQIPLQRRDSIQTLEEISQTLKKEGLIAGKSFALPQLNSPNSVAKNQAALLPLPSAFVASKTWVQESPDLLIPVLKTRKSSVTHPCEGVCQEIVQLRLYQAVQMPYQRPGTTSYYRLTQQLDTQGPAESFVIASLIGTESNQQGSNKPLPLTRLTPFKGKIPQMGLWFNLNSERVMGDKIVPYGQIIHYNPNHHHLSMMLEWKSAAGQQPIWQEVTGGKDPELLIEQTIGLEPQFSIYQVQPFKFIPNPIQLTAISLDEVFLDNYNYRQALRLARSGLWSPALDLIKPLKKNIVSGNQSSLKWSSAVQGQLDLIEFHAKITKAQAIAAWASPSQQVLASLIDGRWSEALEVLKNSPGNQQEIANLLRSNGGRIKNRLNAALLEQPDQLDLKTWGALMIAAEEGRNEAITWLDEQPETNQKDRQEILELLLKSIE</sequence>
<dbReference type="Proteomes" id="UP000184315">
    <property type="component" value="Unassembled WGS sequence"/>
</dbReference>
<gene>
    <name evidence="2" type="ORF">PL9214290845</name>
</gene>
<evidence type="ECO:0000313" key="2">
    <source>
        <dbReference type="EMBL" id="CUR31254.1"/>
    </source>
</evidence>